<feature type="transmembrane region" description="Helical" evidence="8">
    <location>
        <begin position="20"/>
        <end position="39"/>
    </location>
</feature>
<feature type="transmembrane region" description="Helical" evidence="8">
    <location>
        <begin position="191"/>
        <end position="221"/>
    </location>
</feature>
<evidence type="ECO:0000256" key="2">
    <source>
        <dbReference type="ARBA" id="ARBA00008566"/>
    </source>
</evidence>
<evidence type="ECO:0000256" key="1">
    <source>
        <dbReference type="ARBA" id="ARBA00004651"/>
    </source>
</evidence>
<protein>
    <submittedName>
        <fullName evidence="9">Tellurite resistance protein TehA-like permease</fullName>
    </submittedName>
</protein>
<evidence type="ECO:0000256" key="4">
    <source>
        <dbReference type="ARBA" id="ARBA00022475"/>
    </source>
</evidence>
<feature type="transmembrane region" description="Helical" evidence="8">
    <location>
        <begin position="94"/>
        <end position="118"/>
    </location>
</feature>
<feature type="transmembrane region" description="Helical" evidence="8">
    <location>
        <begin position="266"/>
        <end position="290"/>
    </location>
</feature>
<evidence type="ECO:0000256" key="3">
    <source>
        <dbReference type="ARBA" id="ARBA00022448"/>
    </source>
</evidence>
<comment type="caution">
    <text evidence="9">The sequence shown here is derived from an EMBL/GenBank/DDBJ whole genome shotgun (WGS) entry which is preliminary data.</text>
</comment>
<feature type="transmembrane region" description="Helical" evidence="8">
    <location>
        <begin position="302"/>
        <end position="323"/>
    </location>
</feature>
<evidence type="ECO:0000256" key="8">
    <source>
        <dbReference type="SAM" id="Phobius"/>
    </source>
</evidence>
<evidence type="ECO:0000313" key="10">
    <source>
        <dbReference type="Proteomes" id="UP000537775"/>
    </source>
</evidence>
<evidence type="ECO:0000313" key="9">
    <source>
        <dbReference type="EMBL" id="MBB6392784.1"/>
    </source>
</evidence>
<evidence type="ECO:0000256" key="6">
    <source>
        <dbReference type="ARBA" id="ARBA00022989"/>
    </source>
</evidence>
<keyword evidence="5 8" id="KW-0812">Transmembrane</keyword>
<reference evidence="9 10" key="1">
    <citation type="submission" date="2020-08" db="EMBL/GenBank/DDBJ databases">
        <title>Sequencing the genomes of 1000 actinobacteria strains.</title>
        <authorList>
            <person name="Klenk H.-P."/>
        </authorList>
    </citation>
    <scope>NUCLEOTIDE SEQUENCE [LARGE SCALE GENOMIC DNA]</scope>
    <source>
        <strain evidence="9 10">DSM 12511</strain>
    </source>
</reference>
<feature type="transmembrane region" description="Helical" evidence="8">
    <location>
        <begin position="51"/>
        <end position="73"/>
    </location>
</feature>
<dbReference type="AlphaFoldDB" id="A0A7X0FSB6"/>
<dbReference type="Gene3D" id="1.50.10.150">
    <property type="entry name" value="Voltage-dependent anion channel"/>
    <property type="match status" value="1"/>
</dbReference>
<organism evidence="9 10">
    <name type="scientific">Microbacterium thalassium</name>
    <dbReference type="NCBI Taxonomy" id="362649"/>
    <lineage>
        <taxon>Bacteria</taxon>
        <taxon>Bacillati</taxon>
        <taxon>Actinomycetota</taxon>
        <taxon>Actinomycetes</taxon>
        <taxon>Micrococcales</taxon>
        <taxon>Microbacteriaceae</taxon>
        <taxon>Microbacterium</taxon>
    </lineage>
</organism>
<proteinExistence type="inferred from homology"/>
<dbReference type="EMBL" id="JACHML010000001">
    <property type="protein sequence ID" value="MBB6392784.1"/>
    <property type="molecule type" value="Genomic_DNA"/>
</dbReference>
<dbReference type="RefSeq" id="WP_184751854.1">
    <property type="nucleotide sequence ID" value="NZ_BAAAJR010000001.1"/>
</dbReference>
<evidence type="ECO:0000256" key="7">
    <source>
        <dbReference type="ARBA" id="ARBA00023136"/>
    </source>
</evidence>
<dbReference type="Proteomes" id="UP000537775">
    <property type="component" value="Unassembled WGS sequence"/>
</dbReference>
<evidence type="ECO:0000256" key="5">
    <source>
        <dbReference type="ARBA" id="ARBA00022692"/>
    </source>
</evidence>
<sequence>MSAPAETTSPDRTPSRIETLHPAWGATLMSLSGAALITLRDPLAGTGADEVLGLAILGIAAVVGILLTVAGLARMIAYPSAFRGDLAHPGMGAMIASWPAGLQILALAILQAGVVGALPADAALIAGMSVFVPGLIGTLAAGYAFYTRIIGLAEVPHAAVSGQWFIPVVPLVLTPSILYRAIVLDMGGDPVLWAFLAVLGWGIGFTLFLLLASIVGSRLLVAPPPAAHQAPAWWAWLAPLGAGGMGLIATTHMVTDAGILADIEGMTALIVTAMWGFSVWWLLLAVRVIAKEWGRLSFHPGWWGFGFPTAAFVGLTGEIAHVWGFEWLSAAMPVLWIVVLAVVTWLTVLTIGAMRSGAAWER</sequence>
<keyword evidence="10" id="KW-1185">Reference proteome</keyword>
<dbReference type="GO" id="GO:0005886">
    <property type="term" value="C:plasma membrane"/>
    <property type="evidence" value="ECO:0007669"/>
    <property type="project" value="UniProtKB-SubCell"/>
</dbReference>
<feature type="transmembrane region" description="Helical" evidence="8">
    <location>
        <begin position="158"/>
        <end position="179"/>
    </location>
</feature>
<dbReference type="InterPro" id="IPR004695">
    <property type="entry name" value="SLAC1/Mae1/Ssu1/TehA"/>
</dbReference>
<comment type="subcellular location">
    <subcellularLocation>
        <location evidence="1">Cell membrane</location>
        <topology evidence="1">Multi-pass membrane protein</topology>
    </subcellularLocation>
</comment>
<keyword evidence="4" id="KW-1003">Cell membrane</keyword>
<gene>
    <name evidence="9" type="ORF">HD594_003097</name>
</gene>
<keyword evidence="6 8" id="KW-1133">Transmembrane helix</keyword>
<dbReference type="InterPro" id="IPR051629">
    <property type="entry name" value="Sulfite_efflux_TDT"/>
</dbReference>
<feature type="transmembrane region" description="Helical" evidence="8">
    <location>
        <begin position="233"/>
        <end position="254"/>
    </location>
</feature>
<dbReference type="InterPro" id="IPR038665">
    <property type="entry name" value="Voltage-dep_anion_channel_sf"/>
</dbReference>
<comment type="similarity">
    <text evidence="2">Belongs to the tellurite-resistance/dicarboxylate transporter (TDT) family.</text>
</comment>
<name>A0A7X0FSB6_9MICO</name>
<keyword evidence="3" id="KW-0813">Transport</keyword>
<feature type="transmembrane region" description="Helical" evidence="8">
    <location>
        <begin position="335"/>
        <end position="354"/>
    </location>
</feature>
<dbReference type="PANTHER" id="PTHR31686:SF1">
    <property type="entry name" value="SULFITE EFFLUX PUMP SSU1"/>
    <property type="match status" value="1"/>
</dbReference>
<dbReference type="PANTHER" id="PTHR31686">
    <property type="match status" value="1"/>
</dbReference>
<feature type="transmembrane region" description="Helical" evidence="8">
    <location>
        <begin position="124"/>
        <end position="146"/>
    </location>
</feature>
<keyword evidence="7 8" id="KW-0472">Membrane</keyword>
<accession>A0A7X0FSB6</accession>
<dbReference type="GO" id="GO:0000319">
    <property type="term" value="F:sulfite transmembrane transporter activity"/>
    <property type="evidence" value="ECO:0007669"/>
    <property type="project" value="TreeGrafter"/>
</dbReference>
<dbReference type="Pfam" id="PF03595">
    <property type="entry name" value="SLAC1"/>
    <property type="match status" value="1"/>
</dbReference>